<dbReference type="InterPro" id="IPR036188">
    <property type="entry name" value="FAD/NAD-bd_sf"/>
</dbReference>
<dbReference type="EMBL" id="JBHFXX010000004">
    <property type="protein sequence ID" value="MFB3800201.1"/>
    <property type="molecule type" value="Genomic_DNA"/>
</dbReference>
<protein>
    <submittedName>
        <fullName evidence="7">NAD(P)/FAD-dependent oxidoreductase</fullName>
    </submittedName>
</protein>
<reference evidence="7 8" key="1">
    <citation type="submission" date="2024-09" db="EMBL/GenBank/DDBJ databases">
        <authorList>
            <person name="Fullem K."/>
        </authorList>
    </citation>
    <scope>NUCLEOTIDE SEQUENCE [LARGE SCALE GENOMIC DNA]</scope>
    <source>
        <strain evidence="8">K1(2024)</strain>
    </source>
</reference>
<feature type="domain" description="FAD/NAD(P)-binding" evidence="5">
    <location>
        <begin position="5"/>
        <end position="299"/>
    </location>
</feature>
<dbReference type="InterPro" id="IPR016156">
    <property type="entry name" value="FAD/NAD-linked_Rdtase_dimer_sf"/>
</dbReference>
<comment type="cofactor">
    <cofactor evidence="1">
        <name>FAD</name>
        <dbReference type="ChEBI" id="CHEBI:57692"/>
    </cofactor>
</comment>
<dbReference type="InterPro" id="IPR023753">
    <property type="entry name" value="FAD/NAD-binding_dom"/>
</dbReference>
<dbReference type="InterPro" id="IPR050446">
    <property type="entry name" value="FAD-oxidoreductase/Apoptosis"/>
</dbReference>
<dbReference type="Gene3D" id="3.50.50.60">
    <property type="entry name" value="FAD/NAD(P)-binding domain"/>
    <property type="match status" value="2"/>
</dbReference>
<evidence type="ECO:0000259" key="6">
    <source>
        <dbReference type="Pfam" id="PF14759"/>
    </source>
</evidence>
<dbReference type="Proteomes" id="UP001577047">
    <property type="component" value="Unassembled WGS sequence"/>
</dbReference>
<evidence type="ECO:0000256" key="1">
    <source>
        <dbReference type="ARBA" id="ARBA00001974"/>
    </source>
</evidence>
<dbReference type="SUPFAM" id="SSF51905">
    <property type="entry name" value="FAD/NAD(P)-binding domain"/>
    <property type="match status" value="1"/>
</dbReference>
<dbReference type="PANTHER" id="PTHR43557">
    <property type="entry name" value="APOPTOSIS-INDUCING FACTOR 1"/>
    <property type="match status" value="1"/>
</dbReference>
<dbReference type="Pfam" id="PF14759">
    <property type="entry name" value="Reductase_C"/>
    <property type="match status" value="1"/>
</dbReference>
<evidence type="ECO:0000256" key="3">
    <source>
        <dbReference type="ARBA" id="ARBA00022827"/>
    </source>
</evidence>
<dbReference type="RefSeq" id="WP_304484003.1">
    <property type="nucleotide sequence ID" value="NZ_JAUQOQ010000005.1"/>
</dbReference>
<proteinExistence type="predicted"/>
<evidence type="ECO:0000256" key="2">
    <source>
        <dbReference type="ARBA" id="ARBA00022630"/>
    </source>
</evidence>
<dbReference type="PANTHER" id="PTHR43557:SF2">
    <property type="entry name" value="RIESKE DOMAIN-CONTAINING PROTEIN-RELATED"/>
    <property type="match status" value="1"/>
</dbReference>
<keyword evidence="3" id="KW-0274">FAD</keyword>
<evidence type="ECO:0000256" key="4">
    <source>
        <dbReference type="ARBA" id="ARBA00023002"/>
    </source>
</evidence>
<keyword evidence="2" id="KW-0285">Flavoprotein</keyword>
<dbReference type="Gene3D" id="3.30.390.30">
    <property type="match status" value="1"/>
</dbReference>
<dbReference type="Pfam" id="PF07992">
    <property type="entry name" value="Pyr_redox_2"/>
    <property type="match status" value="1"/>
</dbReference>
<name>A0ABV4Z6Q5_9PSED</name>
<comment type="caution">
    <text evidence="7">The sequence shown here is derived from an EMBL/GenBank/DDBJ whole genome shotgun (WGS) entry which is preliminary data.</text>
</comment>
<evidence type="ECO:0000313" key="8">
    <source>
        <dbReference type="Proteomes" id="UP001577047"/>
    </source>
</evidence>
<dbReference type="InterPro" id="IPR028202">
    <property type="entry name" value="Reductase_C"/>
</dbReference>
<keyword evidence="4" id="KW-0560">Oxidoreductase</keyword>
<accession>A0ABV4Z6Q5</accession>
<feature type="domain" description="Reductase C-terminal" evidence="6">
    <location>
        <begin position="318"/>
        <end position="400"/>
    </location>
</feature>
<sequence length="407" mass="43706">MNATCIIVGASHAGIHLAVGLRQEGWPGRVLLIGDEPGLPYHRPPLSKAYLKGDSELAIIHPQASLDKHAIELLSNTRVTHIDRQTRHVVLSDHTRLAYDKLALCTGARLRRLPLKGSNLRGVHYLRDLADADRLRAELPTARNAVIIGAGYIGLETAASLRQAGLHVQVLEAAPRILGRSVDAPVSAFFQALHAAHGVTIETGCHVSELLGHDAVTGVLCSDGRRLDADLVVIGIGVQPNTELAEAAGLEVEDGILVDAHCRTRDPHIVAAGDCTRFPSHHLQRHVRLECLANASDQARVAAGTLCGVQKCHDALPWFWSDQYATRLQIAGMADGYDQVIQRGSMDSGSFCRFYLKGERMLSALCVNQAKAFIACKRLIASGLPIDTQKLADEGCDIAALGPGLPA</sequence>
<organism evidence="7 8">
    <name type="scientific">Pseudomonas boreofloridensis</name>
    <dbReference type="NCBI Taxonomy" id="3064348"/>
    <lineage>
        <taxon>Bacteria</taxon>
        <taxon>Pseudomonadati</taxon>
        <taxon>Pseudomonadota</taxon>
        <taxon>Gammaproteobacteria</taxon>
        <taxon>Pseudomonadales</taxon>
        <taxon>Pseudomonadaceae</taxon>
        <taxon>Pseudomonas</taxon>
    </lineage>
</organism>
<dbReference type="PRINTS" id="PR00411">
    <property type="entry name" value="PNDRDTASEI"/>
</dbReference>
<keyword evidence="8" id="KW-1185">Reference proteome</keyword>
<evidence type="ECO:0000259" key="5">
    <source>
        <dbReference type="Pfam" id="PF07992"/>
    </source>
</evidence>
<evidence type="ECO:0000313" key="7">
    <source>
        <dbReference type="EMBL" id="MFB3800201.1"/>
    </source>
</evidence>
<gene>
    <name evidence="7" type="ORF">ACE1YR_07075</name>
</gene>
<dbReference type="PRINTS" id="PR00368">
    <property type="entry name" value="FADPNR"/>
</dbReference>
<dbReference type="SUPFAM" id="SSF55424">
    <property type="entry name" value="FAD/NAD-linked reductases, dimerisation (C-terminal) domain"/>
    <property type="match status" value="1"/>
</dbReference>